<dbReference type="EMBL" id="HBIZ01020627">
    <property type="protein sequence ID" value="CAE0760380.1"/>
    <property type="molecule type" value="Transcribed_RNA"/>
</dbReference>
<sequence length="251" mass="28060">MAQPGKPFLVEVAHRGVTNDGFSVRLLIDGKETDSWVSLDPSGRTGDDSKTTFKGWVKSDGKDEAYAEFIFEATHADHEAGGTSSFGSERTDWSHGVLELQTQKATFKTAESDVLWPSVRCGRSTGSGLSERELVKGGLSYCVGRGEVSFDDYQSKIMIHAGDEMLERDENAPVQSYYLYYRDDFFLALHGHTNFNDADEAELHKGRGKATVRKIQDLRAHMQMIKETEENLKKRHKAKGPIDLTCSDEEE</sequence>
<gene>
    <name evidence="2" type="ORF">PCAR00345_LOCUS12992</name>
</gene>
<evidence type="ECO:0000313" key="2">
    <source>
        <dbReference type="EMBL" id="CAE0760380.1"/>
    </source>
</evidence>
<name>A0A7S4BB99_CHRCT</name>
<protein>
    <submittedName>
        <fullName evidence="2">Uncharacterized protein</fullName>
    </submittedName>
</protein>
<dbReference type="AlphaFoldDB" id="A0A7S4BB99"/>
<accession>A0A7S4BB99</accession>
<reference evidence="2" key="1">
    <citation type="submission" date="2021-01" db="EMBL/GenBank/DDBJ databases">
        <authorList>
            <person name="Corre E."/>
            <person name="Pelletier E."/>
            <person name="Niang G."/>
            <person name="Scheremetjew M."/>
            <person name="Finn R."/>
            <person name="Kale V."/>
            <person name="Holt S."/>
            <person name="Cochrane G."/>
            <person name="Meng A."/>
            <person name="Brown T."/>
            <person name="Cohen L."/>
        </authorList>
    </citation>
    <scope>NUCLEOTIDE SEQUENCE</scope>
    <source>
        <strain evidence="2">CCMP645</strain>
    </source>
</reference>
<feature type="region of interest" description="Disordered" evidence="1">
    <location>
        <begin position="232"/>
        <end position="251"/>
    </location>
</feature>
<proteinExistence type="predicted"/>
<evidence type="ECO:0000256" key="1">
    <source>
        <dbReference type="SAM" id="MobiDB-lite"/>
    </source>
</evidence>
<organism evidence="2">
    <name type="scientific">Chrysotila carterae</name>
    <name type="common">Marine alga</name>
    <name type="synonym">Syracosphaera carterae</name>
    <dbReference type="NCBI Taxonomy" id="13221"/>
    <lineage>
        <taxon>Eukaryota</taxon>
        <taxon>Haptista</taxon>
        <taxon>Haptophyta</taxon>
        <taxon>Prymnesiophyceae</taxon>
        <taxon>Isochrysidales</taxon>
        <taxon>Isochrysidaceae</taxon>
        <taxon>Chrysotila</taxon>
    </lineage>
</organism>